<dbReference type="Proteomes" id="UP000663720">
    <property type="component" value="Chromosome"/>
</dbReference>
<evidence type="ECO:0000313" key="2">
    <source>
        <dbReference type="EMBL" id="QTA80365.1"/>
    </source>
</evidence>
<dbReference type="EMBL" id="CP061799">
    <property type="protein sequence ID" value="QTA80365.1"/>
    <property type="molecule type" value="Genomic_DNA"/>
</dbReference>
<organism evidence="2 3">
    <name type="scientific">Desulfonema limicola</name>
    <dbReference type="NCBI Taxonomy" id="45656"/>
    <lineage>
        <taxon>Bacteria</taxon>
        <taxon>Pseudomonadati</taxon>
        <taxon>Thermodesulfobacteriota</taxon>
        <taxon>Desulfobacteria</taxon>
        <taxon>Desulfobacterales</taxon>
        <taxon>Desulfococcaceae</taxon>
        <taxon>Desulfonema</taxon>
    </lineage>
</organism>
<reference evidence="2" key="1">
    <citation type="journal article" date="2021" name="Microb. Physiol.">
        <title>Proteogenomic Insights into the Physiology of Marine, Sulfate-Reducing, Filamentous Desulfonema limicola and Desulfonema magnum.</title>
        <authorList>
            <person name="Schnaars V."/>
            <person name="Wohlbrand L."/>
            <person name="Scheve S."/>
            <person name="Hinrichs C."/>
            <person name="Reinhardt R."/>
            <person name="Rabus R."/>
        </authorList>
    </citation>
    <scope>NUCLEOTIDE SEQUENCE</scope>
    <source>
        <strain evidence="2">5ac10</strain>
    </source>
</reference>
<dbReference type="InterPro" id="IPR041494">
    <property type="entry name" value="PIN7"/>
</dbReference>
<dbReference type="AlphaFoldDB" id="A0A975B7N1"/>
<sequence length="218" mass="24734">MRTNYVFIDYENIQVKSLDLLMGENFRVYVFLGPNNTKLPVDLVIAMQQLGERAVYITFATQGNNALDFHIAYYIGVISANDPNGYFHIISKDTGFDSLIQHLKSKKIFTNRSISIEEMPCFSPEKLITAQPIVNKQKAAAKLPSNTQDIDSLVKIVLDDLISRKKSKPRAVKTLRNTINAKLMKLASVEKIDIVYNTIIKNYVKINNTKLSYSLPEQ</sequence>
<gene>
    <name evidence="2" type="ORF">dnl_26650</name>
</gene>
<name>A0A975B7N1_9BACT</name>
<evidence type="ECO:0000259" key="1">
    <source>
        <dbReference type="Pfam" id="PF18475"/>
    </source>
</evidence>
<protein>
    <recommendedName>
        <fullName evidence="1">PIN-like domain-containing protein</fullName>
    </recommendedName>
</protein>
<evidence type="ECO:0000313" key="3">
    <source>
        <dbReference type="Proteomes" id="UP000663720"/>
    </source>
</evidence>
<dbReference type="RefSeq" id="WP_207692019.1">
    <property type="nucleotide sequence ID" value="NZ_CP061799.1"/>
</dbReference>
<dbReference type="KEGG" id="dli:dnl_26650"/>
<dbReference type="Pfam" id="PF18475">
    <property type="entry name" value="PIN7"/>
    <property type="match status" value="1"/>
</dbReference>
<accession>A0A975B7N1</accession>
<proteinExistence type="predicted"/>
<keyword evidence="3" id="KW-1185">Reference proteome</keyword>
<feature type="domain" description="PIN-like" evidence="1">
    <location>
        <begin position="7"/>
        <end position="105"/>
    </location>
</feature>